<protein>
    <submittedName>
        <fullName evidence="3">Uncharacterized protein</fullName>
    </submittedName>
</protein>
<keyword evidence="1" id="KW-0812">Transmembrane</keyword>
<dbReference type="Proteomes" id="UP001652741">
    <property type="component" value="Chromosome ssa12"/>
</dbReference>
<evidence type="ECO:0000313" key="3">
    <source>
        <dbReference type="RefSeq" id="XP_045547544.1"/>
    </source>
</evidence>
<accession>A0ABM3CLX0</accession>
<dbReference type="RefSeq" id="XP_045547544.1">
    <property type="nucleotide sequence ID" value="XM_045691588.1"/>
</dbReference>
<sequence>MAGSCNNSTQTTVFDIFCGSYELWILLAVVSTMLVFSVCWIILCCVATHCTDKGKIFLPRFRRSLSLRVRDMEDNPIYGNITYTQTRVDLPLSSSSLRDGQVKSVSQAPSKGQDCYANLTLKAPKLVSGRSSPQPQIKYSDVVKLQGPQEAEKMAMANNNADSVSVVSDLYVSDLYASVQIDRTKTLDTVDGNNGYANHV</sequence>
<evidence type="ECO:0000313" key="2">
    <source>
        <dbReference type="Proteomes" id="UP001652741"/>
    </source>
</evidence>
<organism evidence="2 3">
    <name type="scientific">Salmo salar</name>
    <name type="common">Atlantic salmon</name>
    <dbReference type="NCBI Taxonomy" id="8030"/>
    <lineage>
        <taxon>Eukaryota</taxon>
        <taxon>Metazoa</taxon>
        <taxon>Chordata</taxon>
        <taxon>Craniata</taxon>
        <taxon>Vertebrata</taxon>
        <taxon>Euteleostomi</taxon>
        <taxon>Actinopterygii</taxon>
        <taxon>Neopterygii</taxon>
        <taxon>Teleostei</taxon>
        <taxon>Protacanthopterygii</taxon>
        <taxon>Salmoniformes</taxon>
        <taxon>Salmonidae</taxon>
        <taxon>Salmoninae</taxon>
        <taxon>Salmo</taxon>
    </lineage>
</organism>
<evidence type="ECO:0000256" key="1">
    <source>
        <dbReference type="SAM" id="Phobius"/>
    </source>
</evidence>
<reference evidence="3" key="1">
    <citation type="submission" date="2025-08" db="UniProtKB">
        <authorList>
            <consortium name="RefSeq"/>
        </authorList>
    </citation>
    <scope>IDENTIFICATION</scope>
</reference>
<proteinExistence type="predicted"/>
<keyword evidence="1" id="KW-1133">Transmembrane helix</keyword>
<gene>
    <name evidence="3" type="primary">LOC106565509</name>
</gene>
<dbReference type="GeneID" id="106565509"/>
<keyword evidence="2" id="KW-1185">Reference proteome</keyword>
<name>A0ABM3CLX0_SALSA</name>
<keyword evidence="1" id="KW-0472">Membrane</keyword>
<feature type="transmembrane region" description="Helical" evidence="1">
    <location>
        <begin position="23"/>
        <end position="47"/>
    </location>
</feature>